<feature type="binding site" evidence="9">
    <location>
        <begin position="288"/>
        <end position="295"/>
    </location>
    <ligand>
        <name>GTP</name>
        <dbReference type="ChEBI" id="CHEBI:37565"/>
    </ligand>
</feature>
<dbReference type="GO" id="GO:0005829">
    <property type="term" value="C:cytosol"/>
    <property type="evidence" value="ECO:0007669"/>
    <property type="project" value="TreeGrafter"/>
</dbReference>
<sequence length="778" mass="84111">MTKIRVHEYAKKVNKPSKDIIDELSKMNIKVNNHMATLEDTAVTKLDGIYKKPAQGNRAQGSQSRPQGQNQRRGQSGQGSQGGQNRTQGGQSRTQGGQSRPQSGQGQNRTGGQSSQGGQNRTQGSQNRTPSAQQGTSQAGRGSNFTPKAAKPAPGPGQRGRSNGPGRGGQNRNRKGKQQRPVNPMPPMPKREKELPSKITFSESLTVGDLAKKLGREPSEIIKKLFMLGVMATINQELDKDAIELVCAEYDVEVEEEILVDKTDLEVYFEPEEEAKKEERPSVVTIMGHVDHGKTTLLDSIRHTKVTAGEAGGITQHIGAYQVEEDGKKITFLDTPGHAAFTTMRARGAKVTDIAIIVVAADDGVMPQTVEAINHAKAAEVPIIIAVNKMDKPSANPDRVMQELTEHGLVPEAWGGDTIFVPLSALTGDGIDTLLEMILLVSEVGELKANPGRRAIGTVIEAELDKGRGSVATLLVQDGTLHVGDPIVVGNTFGRVRAMVNDLGRRVKTAGPSTPVEITGLSDVPQAGDRFVVFEDEKTARQIGEARSATALQEMRSEKNRVTLDNLFDQLKQGEMKELNLIVKADVQGTVEAMAASLLKIDVEGVNVKVIHTGAGAITESDVSLAAASNAIIIGFNVRPDVNAKRAADAEGVDIRLHRIIYKVIEEIEAAMKGLLDPEFEEKIIGQAEIRSTFKVSKVGTIAGSYVTEGKITRDSGVRVIREGIVVFEGEIDTLKRFKDDAKEVAKGYECGVTIKNFNDVKEGDIIEAYIMEEIERK</sequence>
<dbReference type="Gene3D" id="2.40.30.10">
    <property type="entry name" value="Translation factors"/>
    <property type="match status" value="2"/>
</dbReference>
<dbReference type="InterPro" id="IPR023115">
    <property type="entry name" value="TIF_IF2_dom3"/>
</dbReference>
<evidence type="ECO:0000256" key="11">
    <source>
        <dbReference type="SAM" id="MobiDB-lite"/>
    </source>
</evidence>
<feature type="compositionally biased region" description="Low complexity" evidence="11">
    <location>
        <begin position="60"/>
        <end position="75"/>
    </location>
</feature>
<dbReference type="RefSeq" id="WP_058380472.1">
    <property type="nucleotide sequence ID" value="NZ_CP013659.2"/>
</dbReference>
<evidence type="ECO:0000256" key="8">
    <source>
        <dbReference type="ARBA" id="ARBA00025162"/>
    </source>
</evidence>
<evidence type="ECO:0000313" key="14">
    <source>
        <dbReference type="Proteomes" id="UP000067683"/>
    </source>
</evidence>
<dbReference type="GO" id="GO:0005525">
    <property type="term" value="F:GTP binding"/>
    <property type="evidence" value="ECO:0007669"/>
    <property type="project" value="UniProtKB-KW"/>
</dbReference>
<dbReference type="InterPro" id="IPR000178">
    <property type="entry name" value="TF_IF2_bacterial-like"/>
</dbReference>
<dbReference type="CDD" id="cd01887">
    <property type="entry name" value="IF2_eIF5B"/>
    <property type="match status" value="1"/>
</dbReference>
<dbReference type="NCBIfam" id="TIGR00487">
    <property type="entry name" value="IF-2"/>
    <property type="match status" value="1"/>
</dbReference>
<feature type="domain" description="Tr-type G" evidence="12">
    <location>
        <begin position="279"/>
        <end position="448"/>
    </location>
</feature>
<gene>
    <name evidence="9" type="primary">infB</name>
    <name evidence="13" type="ORF">AUC31_00205</name>
</gene>
<protein>
    <recommendedName>
        <fullName evidence="2 9">Translation initiation factor IF-2</fullName>
    </recommendedName>
</protein>
<dbReference type="GO" id="GO:0003924">
    <property type="term" value="F:GTPase activity"/>
    <property type="evidence" value="ECO:0007669"/>
    <property type="project" value="UniProtKB-UniRule"/>
</dbReference>
<dbReference type="OrthoDB" id="9811804at2"/>
<dbReference type="FunFam" id="2.40.30.10:FF:000008">
    <property type="entry name" value="Translation initiation factor IF-2"/>
    <property type="match status" value="1"/>
</dbReference>
<dbReference type="InterPro" id="IPR044145">
    <property type="entry name" value="IF2_II"/>
</dbReference>
<keyword evidence="6 9" id="KW-0648">Protein biosynthesis</keyword>
<keyword evidence="14" id="KW-1185">Reference proteome</keyword>
<feature type="compositionally biased region" description="Polar residues" evidence="11">
    <location>
        <begin position="110"/>
        <end position="146"/>
    </location>
</feature>
<dbReference type="HAMAP" id="MF_00100_B">
    <property type="entry name" value="IF_2_B"/>
    <property type="match status" value="1"/>
</dbReference>
<dbReference type="FunFam" id="3.40.50.300:FF:000019">
    <property type="entry name" value="Translation initiation factor IF-2"/>
    <property type="match status" value="1"/>
</dbReference>
<dbReference type="SUPFAM" id="SSF52540">
    <property type="entry name" value="P-loop containing nucleoside triphosphate hydrolases"/>
    <property type="match status" value="1"/>
</dbReference>
<dbReference type="FunFam" id="2.40.30.10:FF:000007">
    <property type="entry name" value="Translation initiation factor IF-2"/>
    <property type="match status" value="1"/>
</dbReference>
<dbReference type="FunFam" id="3.40.50.10050:FF:000001">
    <property type="entry name" value="Translation initiation factor IF-2"/>
    <property type="match status" value="1"/>
</dbReference>
<keyword evidence="4 9" id="KW-0396">Initiation factor</keyword>
<accession>A0A0U2J6C7</accession>
<dbReference type="EMBL" id="CP013659">
    <property type="protein sequence ID" value="ALS73762.1"/>
    <property type="molecule type" value="Genomic_DNA"/>
</dbReference>
<dbReference type="PANTHER" id="PTHR43381:SF5">
    <property type="entry name" value="TR-TYPE G DOMAIN-CONTAINING PROTEIN"/>
    <property type="match status" value="1"/>
</dbReference>
<evidence type="ECO:0000256" key="7">
    <source>
        <dbReference type="ARBA" id="ARBA00023134"/>
    </source>
</evidence>
<dbReference type="InterPro" id="IPR000795">
    <property type="entry name" value="T_Tr_GTP-bd_dom"/>
</dbReference>
<comment type="similarity">
    <text evidence="1 9 10">Belongs to the TRAFAC class translation factor GTPase superfamily. Classic translation factor GTPase family. IF-2 subfamily.</text>
</comment>
<evidence type="ECO:0000256" key="9">
    <source>
        <dbReference type="HAMAP-Rule" id="MF_00100"/>
    </source>
</evidence>
<dbReference type="CDD" id="cd03692">
    <property type="entry name" value="mtIF2_IVc"/>
    <property type="match status" value="1"/>
</dbReference>
<evidence type="ECO:0000256" key="5">
    <source>
        <dbReference type="ARBA" id="ARBA00022741"/>
    </source>
</evidence>
<evidence type="ECO:0000256" key="6">
    <source>
        <dbReference type="ARBA" id="ARBA00022917"/>
    </source>
</evidence>
<keyword evidence="7 9" id="KW-0342">GTP-binding</keyword>
<dbReference type="Pfam" id="PF00009">
    <property type="entry name" value="GTP_EFTU"/>
    <property type="match status" value="1"/>
</dbReference>
<dbReference type="AlphaFoldDB" id="A0A0U2J6C7"/>
<evidence type="ECO:0000313" key="13">
    <source>
        <dbReference type="EMBL" id="ALS73762.1"/>
    </source>
</evidence>
<name>A0A0U2J6C7_9BACL</name>
<dbReference type="Pfam" id="PF22042">
    <property type="entry name" value="EF-G_D2"/>
    <property type="match status" value="1"/>
</dbReference>
<dbReference type="Gene3D" id="1.10.10.2480">
    <property type="match status" value="1"/>
</dbReference>
<dbReference type="SUPFAM" id="SSF52156">
    <property type="entry name" value="Initiation factor IF2/eIF5b, domain 3"/>
    <property type="match status" value="1"/>
</dbReference>
<feature type="binding site" evidence="9">
    <location>
        <begin position="388"/>
        <end position="391"/>
    </location>
    <ligand>
        <name>GTP</name>
        <dbReference type="ChEBI" id="CHEBI:37565"/>
    </ligand>
</feature>
<comment type="subcellular location">
    <subcellularLocation>
        <location evidence="9">Cytoplasm</location>
    </subcellularLocation>
</comment>
<evidence type="ECO:0000256" key="3">
    <source>
        <dbReference type="ARBA" id="ARBA00022490"/>
    </source>
</evidence>
<feature type="region of interest" description="G-domain" evidence="9">
    <location>
        <begin position="282"/>
        <end position="430"/>
    </location>
</feature>
<dbReference type="Gene3D" id="3.40.50.10050">
    <property type="entry name" value="Translation initiation factor IF- 2, domain 3"/>
    <property type="match status" value="1"/>
</dbReference>
<dbReference type="KEGG" id="prt:AUC31_00205"/>
<comment type="function">
    <text evidence="8 9 10">One of the essential components for the initiation of protein synthesis. Protects formylmethionyl-tRNA from spontaneous hydrolysis and promotes its binding to the 30S ribosomal subunits. Also involved in the hydrolysis of GTP during the formation of the 70S ribosomal complex.</text>
</comment>
<dbReference type="NCBIfam" id="TIGR00231">
    <property type="entry name" value="small_GTP"/>
    <property type="match status" value="1"/>
</dbReference>
<dbReference type="Pfam" id="PF04760">
    <property type="entry name" value="IF2_N"/>
    <property type="match status" value="2"/>
</dbReference>
<dbReference type="InterPro" id="IPR053905">
    <property type="entry name" value="EF-G-like_DII"/>
</dbReference>
<evidence type="ECO:0000256" key="1">
    <source>
        <dbReference type="ARBA" id="ARBA00007733"/>
    </source>
</evidence>
<dbReference type="CDD" id="cd03702">
    <property type="entry name" value="IF2_mtIF2_II"/>
    <property type="match status" value="1"/>
</dbReference>
<feature type="region of interest" description="Disordered" evidence="11">
    <location>
        <begin position="53"/>
        <end position="199"/>
    </location>
</feature>
<evidence type="ECO:0000256" key="4">
    <source>
        <dbReference type="ARBA" id="ARBA00022540"/>
    </source>
</evidence>
<dbReference type="Proteomes" id="UP000067683">
    <property type="component" value="Chromosome"/>
</dbReference>
<dbReference type="InterPro" id="IPR015760">
    <property type="entry name" value="TIF_IF2"/>
</dbReference>
<dbReference type="GO" id="GO:0003743">
    <property type="term" value="F:translation initiation factor activity"/>
    <property type="evidence" value="ECO:0007669"/>
    <property type="project" value="UniProtKB-UniRule"/>
</dbReference>
<reference evidence="13" key="1">
    <citation type="submission" date="2016-01" db="EMBL/GenBank/DDBJ databases">
        <title>Complete genome of Planococcus rifietoensis type strain M8.</title>
        <authorList>
            <person name="See-Too W.S."/>
        </authorList>
    </citation>
    <scope>NUCLEOTIDE SEQUENCE [LARGE SCALE GENOMIC DNA]</scope>
    <source>
        <strain evidence="13">M8</strain>
    </source>
</reference>
<dbReference type="InterPro" id="IPR005225">
    <property type="entry name" value="Small_GTP-bd"/>
</dbReference>
<keyword evidence="3 9" id="KW-0963">Cytoplasm</keyword>
<organism evidence="13 14">
    <name type="scientific">Planococcus rifietoensis</name>
    <dbReference type="NCBI Taxonomy" id="200991"/>
    <lineage>
        <taxon>Bacteria</taxon>
        <taxon>Bacillati</taxon>
        <taxon>Bacillota</taxon>
        <taxon>Bacilli</taxon>
        <taxon>Bacillales</taxon>
        <taxon>Caryophanaceae</taxon>
        <taxon>Planococcus</taxon>
    </lineage>
</organism>
<feature type="binding site" evidence="9">
    <location>
        <begin position="334"/>
        <end position="338"/>
    </location>
    <ligand>
        <name>GTP</name>
        <dbReference type="ChEBI" id="CHEBI:37565"/>
    </ligand>
</feature>
<evidence type="ECO:0000259" key="12">
    <source>
        <dbReference type="PROSITE" id="PS51722"/>
    </source>
</evidence>
<feature type="compositionally biased region" description="Low complexity" evidence="11">
    <location>
        <begin position="83"/>
        <end position="108"/>
    </location>
</feature>
<dbReference type="SUPFAM" id="SSF50447">
    <property type="entry name" value="Translation proteins"/>
    <property type="match status" value="2"/>
</dbReference>
<dbReference type="PANTHER" id="PTHR43381">
    <property type="entry name" value="TRANSLATION INITIATION FACTOR IF-2-RELATED"/>
    <property type="match status" value="1"/>
</dbReference>
<dbReference type="STRING" id="200991.AUC31_00205"/>
<keyword evidence="5 9" id="KW-0547">Nucleotide-binding</keyword>
<evidence type="ECO:0000256" key="2">
    <source>
        <dbReference type="ARBA" id="ARBA00020675"/>
    </source>
</evidence>
<dbReference type="InterPro" id="IPR036925">
    <property type="entry name" value="TIF_IF2_dom3_sf"/>
</dbReference>
<dbReference type="Gene3D" id="3.40.50.300">
    <property type="entry name" value="P-loop containing nucleotide triphosphate hydrolases"/>
    <property type="match status" value="1"/>
</dbReference>
<proteinExistence type="inferred from homology"/>
<evidence type="ECO:0000256" key="10">
    <source>
        <dbReference type="RuleBase" id="RU000644"/>
    </source>
</evidence>
<dbReference type="InterPro" id="IPR009000">
    <property type="entry name" value="Transl_B-barrel_sf"/>
</dbReference>
<dbReference type="Pfam" id="PF11987">
    <property type="entry name" value="IF-2"/>
    <property type="match status" value="1"/>
</dbReference>
<dbReference type="PROSITE" id="PS51722">
    <property type="entry name" value="G_TR_2"/>
    <property type="match status" value="1"/>
</dbReference>
<dbReference type="PROSITE" id="PS01176">
    <property type="entry name" value="IF2"/>
    <property type="match status" value="1"/>
</dbReference>
<dbReference type="InterPro" id="IPR006847">
    <property type="entry name" value="IF2_N"/>
</dbReference>
<dbReference type="InterPro" id="IPR027417">
    <property type="entry name" value="P-loop_NTPase"/>
</dbReference>